<evidence type="ECO:0000313" key="2">
    <source>
        <dbReference type="Proteomes" id="UP000756860"/>
    </source>
</evidence>
<gene>
    <name evidence="1" type="ORF">KI810_01170</name>
</gene>
<evidence type="ECO:0000313" key="1">
    <source>
        <dbReference type="EMBL" id="MBT0651653.1"/>
    </source>
</evidence>
<organism evidence="1 2">
    <name type="scientific">Geomobilimonas luticola</name>
    <dbReference type="NCBI Taxonomy" id="1114878"/>
    <lineage>
        <taxon>Bacteria</taxon>
        <taxon>Pseudomonadati</taxon>
        <taxon>Thermodesulfobacteriota</taxon>
        <taxon>Desulfuromonadia</taxon>
        <taxon>Geobacterales</taxon>
        <taxon>Geobacteraceae</taxon>
        <taxon>Geomobilimonas</taxon>
    </lineage>
</organism>
<proteinExistence type="predicted"/>
<accession>A0ABS5S8F4</accession>
<protein>
    <submittedName>
        <fullName evidence="1">Uncharacterized protein</fullName>
    </submittedName>
</protein>
<dbReference type="RefSeq" id="WP_214173657.1">
    <property type="nucleotide sequence ID" value="NZ_JAHCVK010000001.1"/>
</dbReference>
<sequence length="77" mass="8761">MKLTGAPKLVVWAEKVRKDRLKVWQETSPEIFQAIEPLLNLQTSADWWISYKDKGLEVACSQLLAGNRRPAAGPRKK</sequence>
<comment type="caution">
    <text evidence="1">The sequence shown here is derived from an EMBL/GenBank/DDBJ whole genome shotgun (WGS) entry which is preliminary data.</text>
</comment>
<dbReference type="Proteomes" id="UP000756860">
    <property type="component" value="Unassembled WGS sequence"/>
</dbReference>
<keyword evidence="2" id="KW-1185">Reference proteome</keyword>
<name>A0ABS5S8F4_9BACT</name>
<reference evidence="1 2" key="1">
    <citation type="submission" date="2021-05" db="EMBL/GenBank/DDBJ databases">
        <title>The draft genome of Geobacter luticola JCM 17780.</title>
        <authorList>
            <person name="Xu Z."/>
            <person name="Masuda Y."/>
            <person name="Itoh H."/>
            <person name="Senoo K."/>
        </authorList>
    </citation>
    <scope>NUCLEOTIDE SEQUENCE [LARGE SCALE GENOMIC DNA]</scope>
    <source>
        <strain evidence="1 2">JCM 17780</strain>
    </source>
</reference>
<dbReference type="EMBL" id="JAHCVK010000001">
    <property type="protein sequence ID" value="MBT0651653.1"/>
    <property type="molecule type" value="Genomic_DNA"/>
</dbReference>